<gene>
    <name evidence="1" type="ORF">GCM10025789_02650</name>
</gene>
<evidence type="ECO:0000313" key="1">
    <source>
        <dbReference type="EMBL" id="GAA4889686.1"/>
    </source>
</evidence>
<protein>
    <submittedName>
        <fullName evidence="1">Uncharacterized protein</fullName>
    </submittedName>
</protein>
<reference evidence="2" key="1">
    <citation type="journal article" date="2019" name="Int. J. Syst. Evol. Microbiol.">
        <title>The Global Catalogue of Microorganisms (GCM) 10K type strain sequencing project: providing services to taxonomists for standard genome sequencing and annotation.</title>
        <authorList>
            <consortium name="The Broad Institute Genomics Platform"/>
            <consortium name="The Broad Institute Genome Sequencing Center for Infectious Disease"/>
            <person name="Wu L."/>
            <person name="Ma J."/>
        </authorList>
    </citation>
    <scope>NUCLEOTIDE SEQUENCE [LARGE SCALE GENOMIC DNA]</scope>
    <source>
        <strain evidence="2">JCM 19125</strain>
    </source>
</reference>
<dbReference type="RefSeq" id="WP_345577829.1">
    <property type="nucleotide sequence ID" value="NZ_BAABLV010000005.1"/>
</dbReference>
<dbReference type="Proteomes" id="UP001501521">
    <property type="component" value="Unassembled WGS sequence"/>
</dbReference>
<name>A0ABP9EY25_9ACTN</name>
<sequence>MQRLVVHAISIDDVRDIFRAPAPLADRLRAVAAERFAAPRPTRRNWFGPLMRRDPATEVDPRLPMRGDVDALLTGAYIPPDRMAQSWQVFLAWLDDLSAARREIPWDPAAFERVEWDLARCGLNSDYSLRSLADRQLAVPLRPLPGQVVGYAKRVHAVEALEDYRRVLANPELTDEARGWLEPVVEVLEAVSADDRLDVAVVGD</sequence>
<dbReference type="EMBL" id="BAABLV010000005">
    <property type="protein sequence ID" value="GAA4889686.1"/>
    <property type="molecule type" value="Genomic_DNA"/>
</dbReference>
<proteinExistence type="predicted"/>
<organism evidence="1 2">
    <name type="scientific">Tessaracoccus lubricantis</name>
    <dbReference type="NCBI Taxonomy" id="545543"/>
    <lineage>
        <taxon>Bacteria</taxon>
        <taxon>Bacillati</taxon>
        <taxon>Actinomycetota</taxon>
        <taxon>Actinomycetes</taxon>
        <taxon>Propionibacteriales</taxon>
        <taxon>Propionibacteriaceae</taxon>
        <taxon>Tessaracoccus</taxon>
    </lineage>
</organism>
<comment type="caution">
    <text evidence="1">The sequence shown here is derived from an EMBL/GenBank/DDBJ whole genome shotgun (WGS) entry which is preliminary data.</text>
</comment>
<keyword evidence="2" id="KW-1185">Reference proteome</keyword>
<evidence type="ECO:0000313" key="2">
    <source>
        <dbReference type="Proteomes" id="UP001501521"/>
    </source>
</evidence>
<accession>A0ABP9EY25</accession>